<keyword evidence="3" id="KW-1185">Reference proteome</keyword>
<dbReference type="PANTHER" id="PTHR14000:SF17">
    <property type="entry name" value="MYB-LIKE DOMAIN-CONTAINING PROTEIN"/>
    <property type="match status" value="1"/>
</dbReference>
<dbReference type="PANTHER" id="PTHR14000">
    <property type="entry name" value="FINGER CCCH DOMAIN PROTEIN, PUTATIVE (DUF3755)-RELATED"/>
    <property type="match status" value="1"/>
</dbReference>
<feature type="compositionally biased region" description="Basic and acidic residues" evidence="1">
    <location>
        <begin position="127"/>
        <end position="144"/>
    </location>
</feature>
<comment type="caution">
    <text evidence="2">The sequence shown here is derived from an EMBL/GenBank/DDBJ whole genome shotgun (WGS) entry which is preliminary data.</text>
</comment>
<feature type="region of interest" description="Disordered" evidence="1">
    <location>
        <begin position="446"/>
        <end position="467"/>
    </location>
</feature>
<feature type="compositionally biased region" description="Basic residues" evidence="1">
    <location>
        <begin position="66"/>
        <end position="75"/>
    </location>
</feature>
<name>A0A8K0IXZ3_COCNU</name>
<sequence length="467" mass="52701">MSKKKIPIRSDPSGDGSAGRRPSHRTPLRRSPRLHPKTNDDPHSKKNSKKQPELQSSPFSRDSKQTQKKSSRSLKSRQILGAGTADASQSRRRSPRLASISAEVTKKDVDSSQSRRRSPRFASDVAEIPKKDGDFVVKPRRSERLMGPSKVAAKVAVDVPGDENSDGERGRGEKKRRKREENVEAETETGRSEVEECCGFEGWTREQEVALRRAYFSVPGKTAQECFNRIHADLATPTQPQPRSRANRLNFSPVGSLTLSGSKMKELLETKIKRVRSRKQKSLIAQKTARHLLRKHCLTDRSQEADHFSNLETSPNSLHLELPEIMSPETPDCIRNPSSFLQKCNERSSSSHRKMLSRFNTSEADPSPEVLKQIKNITLHERYIDHLHCRDARRRTCTKTANPIADRCKKTSSELGIGALKAARTALISEAKECISHFQQMQANSFDNHESFDTEDKNADTDDDEYI</sequence>
<dbReference type="EMBL" id="CM017887">
    <property type="protein sequence ID" value="KAG1371215.1"/>
    <property type="molecule type" value="Genomic_DNA"/>
</dbReference>
<reference evidence="2" key="1">
    <citation type="journal article" date="2017" name="Gigascience">
        <title>The genome draft of coconut (Cocos nucifera).</title>
        <authorList>
            <person name="Xiao Y."/>
            <person name="Xu P."/>
            <person name="Fan H."/>
            <person name="Baudouin L."/>
            <person name="Xia W."/>
            <person name="Bocs S."/>
            <person name="Xu J."/>
            <person name="Li Q."/>
            <person name="Guo A."/>
            <person name="Zhou L."/>
            <person name="Li J."/>
            <person name="Wu Y."/>
            <person name="Ma Z."/>
            <person name="Armero A."/>
            <person name="Issali A.E."/>
            <person name="Liu N."/>
            <person name="Peng M."/>
            <person name="Yang Y."/>
        </authorList>
    </citation>
    <scope>NUCLEOTIDE SEQUENCE</scope>
    <source>
        <tissue evidence="2">Spear leaf of Hainan Tall coconut</tissue>
    </source>
</reference>
<evidence type="ECO:0000313" key="2">
    <source>
        <dbReference type="EMBL" id="KAG1371215.1"/>
    </source>
</evidence>
<feature type="compositionally biased region" description="Basic and acidic residues" evidence="1">
    <location>
        <begin position="447"/>
        <end position="460"/>
    </location>
</feature>
<dbReference type="AlphaFoldDB" id="A0A8K0IXZ3"/>
<gene>
    <name evidence="2" type="ORF">COCNU_16G003090</name>
</gene>
<accession>A0A8K0IXZ3</accession>
<evidence type="ECO:0000313" key="3">
    <source>
        <dbReference type="Proteomes" id="UP000797356"/>
    </source>
</evidence>
<feature type="compositionally biased region" description="Basic residues" evidence="1">
    <location>
        <begin position="21"/>
        <end position="36"/>
    </location>
</feature>
<proteinExistence type="predicted"/>
<dbReference type="Proteomes" id="UP000797356">
    <property type="component" value="Chromosome 16"/>
</dbReference>
<reference evidence="2" key="2">
    <citation type="submission" date="2019-07" db="EMBL/GenBank/DDBJ databases">
        <authorList>
            <person name="Yang Y."/>
            <person name="Bocs S."/>
            <person name="Baudouin L."/>
        </authorList>
    </citation>
    <scope>NUCLEOTIDE SEQUENCE</scope>
    <source>
        <tissue evidence="2">Spear leaf of Hainan Tall coconut</tissue>
    </source>
</reference>
<evidence type="ECO:0000256" key="1">
    <source>
        <dbReference type="SAM" id="MobiDB-lite"/>
    </source>
</evidence>
<dbReference type="OrthoDB" id="552191at2759"/>
<protein>
    <submittedName>
        <fullName evidence="2">Uncharacterized protein</fullName>
    </submittedName>
</protein>
<feature type="region of interest" description="Disordered" evidence="1">
    <location>
        <begin position="1"/>
        <end position="190"/>
    </location>
</feature>
<organism evidence="2 3">
    <name type="scientific">Cocos nucifera</name>
    <name type="common">Coconut palm</name>
    <dbReference type="NCBI Taxonomy" id="13894"/>
    <lineage>
        <taxon>Eukaryota</taxon>
        <taxon>Viridiplantae</taxon>
        <taxon>Streptophyta</taxon>
        <taxon>Embryophyta</taxon>
        <taxon>Tracheophyta</taxon>
        <taxon>Spermatophyta</taxon>
        <taxon>Magnoliopsida</taxon>
        <taxon>Liliopsida</taxon>
        <taxon>Arecaceae</taxon>
        <taxon>Arecoideae</taxon>
        <taxon>Cocoseae</taxon>
        <taxon>Attaleinae</taxon>
        <taxon>Cocos</taxon>
    </lineage>
</organism>